<gene>
    <name evidence="1" type="ORF">HK100_007062</name>
</gene>
<dbReference type="Gene3D" id="3.30.559.10">
    <property type="entry name" value="Chloramphenicol acetyltransferase-like domain"/>
    <property type="match status" value="1"/>
</dbReference>
<dbReference type="EMBL" id="JADGJH010003304">
    <property type="protein sequence ID" value="KAJ3091941.1"/>
    <property type="molecule type" value="Genomic_DNA"/>
</dbReference>
<evidence type="ECO:0000313" key="1">
    <source>
        <dbReference type="EMBL" id="KAJ3091941.1"/>
    </source>
</evidence>
<comment type="caution">
    <text evidence="1">The sequence shown here is derived from an EMBL/GenBank/DDBJ whole genome shotgun (WGS) entry which is preliminary data.</text>
</comment>
<organism evidence="1 2">
    <name type="scientific">Physocladia obscura</name>
    <dbReference type="NCBI Taxonomy" id="109957"/>
    <lineage>
        <taxon>Eukaryota</taxon>
        <taxon>Fungi</taxon>
        <taxon>Fungi incertae sedis</taxon>
        <taxon>Chytridiomycota</taxon>
        <taxon>Chytridiomycota incertae sedis</taxon>
        <taxon>Chytridiomycetes</taxon>
        <taxon>Chytridiales</taxon>
        <taxon>Chytriomycetaceae</taxon>
        <taxon>Physocladia</taxon>
    </lineage>
</organism>
<dbReference type="Proteomes" id="UP001211907">
    <property type="component" value="Unassembled WGS sequence"/>
</dbReference>
<dbReference type="InterPro" id="IPR023213">
    <property type="entry name" value="CAT-like_dom_sf"/>
</dbReference>
<protein>
    <submittedName>
        <fullName evidence="1">Uncharacterized protein</fullName>
    </submittedName>
</protein>
<sequence>MLFSRLKTALECLLNYYLHLTGVRHMNTQDNLPIVNNLGSGAKLIEAVCSEILLETPSLQFTDLPHGGNLLVIESKSSIKKLLPVQYTKFACGSVAVGAHILHIA</sequence>
<name>A0AAD5SS41_9FUNG</name>
<proteinExistence type="predicted"/>
<dbReference type="AlphaFoldDB" id="A0AAD5SS41"/>
<reference evidence="1" key="1">
    <citation type="submission" date="2020-05" db="EMBL/GenBank/DDBJ databases">
        <title>Phylogenomic resolution of chytrid fungi.</title>
        <authorList>
            <person name="Stajich J.E."/>
            <person name="Amses K."/>
            <person name="Simmons R."/>
            <person name="Seto K."/>
            <person name="Myers J."/>
            <person name="Bonds A."/>
            <person name="Quandt C.A."/>
            <person name="Barry K."/>
            <person name="Liu P."/>
            <person name="Grigoriev I."/>
            <person name="Longcore J.E."/>
            <person name="James T.Y."/>
        </authorList>
    </citation>
    <scope>NUCLEOTIDE SEQUENCE</scope>
    <source>
        <strain evidence="1">JEL0513</strain>
    </source>
</reference>
<evidence type="ECO:0000313" key="2">
    <source>
        <dbReference type="Proteomes" id="UP001211907"/>
    </source>
</evidence>
<keyword evidence="2" id="KW-1185">Reference proteome</keyword>
<accession>A0AAD5SS41</accession>
<dbReference type="Pfam" id="PF02458">
    <property type="entry name" value="Transferase"/>
    <property type="match status" value="1"/>
</dbReference>